<dbReference type="GO" id="GO:0009097">
    <property type="term" value="P:isoleucine biosynthetic process"/>
    <property type="evidence" value="ECO:0007669"/>
    <property type="project" value="TreeGrafter"/>
</dbReference>
<dbReference type="InterPro" id="IPR029035">
    <property type="entry name" value="DHS-like_NAD/FAD-binding_dom"/>
</dbReference>
<evidence type="ECO:0000313" key="6">
    <source>
        <dbReference type="EMBL" id="VCU68918.1"/>
    </source>
</evidence>
<evidence type="ECO:0000313" key="7">
    <source>
        <dbReference type="Proteomes" id="UP000277294"/>
    </source>
</evidence>
<dbReference type="GO" id="GO:0030976">
    <property type="term" value="F:thiamine pyrophosphate binding"/>
    <property type="evidence" value="ECO:0007669"/>
    <property type="project" value="InterPro"/>
</dbReference>
<dbReference type="NCBIfam" id="NF006203">
    <property type="entry name" value="PRK08327.1"/>
    <property type="match status" value="1"/>
</dbReference>
<feature type="domain" description="Thiamine pyrophosphate enzyme N-terminal TPP-binding" evidence="5">
    <location>
        <begin position="15"/>
        <end position="140"/>
    </location>
</feature>
<dbReference type="Gene3D" id="3.40.50.1220">
    <property type="entry name" value="TPP-binding domain"/>
    <property type="match status" value="1"/>
</dbReference>
<dbReference type="OrthoDB" id="2254214at2"/>
<dbReference type="InterPro" id="IPR012001">
    <property type="entry name" value="Thiamin_PyroP_enz_TPP-bd_dom"/>
</dbReference>
<dbReference type="AlphaFoldDB" id="A0A3P4AZT8"/>
<comment type="similarity">
    <text evidence="1">Belongs to the TPP enzyme family.</text>
</comment>
<sequence length="577" mass="61978">MQHSPSDQTQITAGFLLEGLAEIGVDYLFCNMGTDHAPIIEELARRRERGSKSPAVIRCPHENTAAHMAAGYALVTGRGQGVLVHVDVGTANCAMAMHNLFRSRLPVLLMAGKAPFTAAGELPGSRDNYVHYIQEPFDQGSLVRPFVKWEWTLPSGVVAKEALRRAHTFMHSEPQGPVYLMLPRETLAESWPADSARSYPESQYGPLASTGADPVQLEKTATRLLAAERPVLVTSFGGRNRATSAAIERLARLAGIRVFESNPVNNISHEGPNFCGFQPGGAVESADVGLLVDTDVPWFSRDVRPDPETFWAQIDVDVLKSASPMWSFPANARFPGDSARILEQLADAVEARADPSFSARVASRNAKIAEEIERRRDKALGLAADPGSAGRINPHFLFAELGRRLAPEDIVFNEAIRNSPALNMQLRRPLPGTLVRVGGGGLGASGGMALGARLAAPHIMAVQVVGDGSMYFNNPSSVLAVSASQGLPILVVVVDNGGWSAVKESTLRVYPDGSARRLDAYEAELPAQADFAKLGEAFGAYGERLDDPSQVGAALDRCIEQVEAGRSAVLHVNVTRI</sequence>
<keyword evidence="7" id="KW-1185">Reference proteome</keyword>
<protein>
    <submittedName>
        <fullName evidence="6">Benzoylformate decarboxylase</fullName>
        <ecNumber evidence="6">4.1.1.7</ecNumber>
    </submittedName>
</protein>
<dbReference type="GO" id="GO:0005948">
    <property type="term" value="C:acetolactate synthase complex"/>
    <property type="evidence" value="ECO:0007669"/>
    <property type="project" value="TreeGrafter"/>
</dbReference>
<dbReference type="PROSITE" id="PS00187">
    <property type="entry name" value="TPP_ENZYMES"/>
    <property type="match status" value="1"/>
</dbReference>
<keyword evidence="2" id="KW-0786">Thiamine pyrophosphate</keyword>
<gene>
    <name evidence="6" type="primary">mdlC_5</name>
    <name evidence="6" type="ORF">PIGHUM_00977</name>
</gene>
<dbReference type="GO" id="GO:0000287">
    <property type="term" value="F:magnesium ion binding"/>
    <property type="evidence" value="ECO:0007669"/>
    <property type="project" value="InterPro"/>
</dbReference>
<dbReference type="InterPro" id="IPR000399">
    <property type="entry name" value="TPP-bd_CS"/>
</dbReference>
<name>A0A3P4AZT8_9BURK</name>
<dbReference type="GO" id="GO:0003984">
    <property type="term" value="F:acetolactate synthase activity"/>
    <property type="evidence" value="ECO:0007669"/>
    <property type="project" value="TreeGrafter"/>
</dbReference>
<dbReference type="InterPro" id="IPR011766">
    <property type="entry name" value="TPP_enzyme_TPP-bd"/>
</dbReference>
<feature type="region of interest" description="Disordered" evidence="3">
    <location>
        <begin position="192"/>
        <end position="211"/>
    </location>
</feature>
<evidence type="ECO:0000256" key="2">
    <source>
        <dbReference type="ARBA" id="ARBA00023052"/>
    </source>
</evidence>
<dbReference type="InterPro" id="IPR029061">
    <property type="entry name" value="THDP-binding"/>
</dbReference>
<dbReference type="Pfam" id="PF02776">
    <property type="entry name" value="TPP_enzyme_N"/>
    <property type="match status" value="1"/>
</dbReference>
<reference evidence="6 7" key="1">
    <citation type="submission" date="2018-10" db="EMBL/GenBank/DDBJ databases">
        <authorList>
            <person name="Criscuolo A."/>
        </authorList>
    </citation>
    <scope>NUCLEOTIDE SEQUENCE [LARGE SCALE GENOMIC DNA]</scope>
    <source>
        <strain evidence="6">DnA1</strain>
    </source>
</reference>
<evidence type="ECO:0000259" key="4">
    <source>
        <dbReference type="Pfam" id="PF02775"/>
    </source>
</evidence>
<dbReference type="SUPFAM" id="SSF52518">
    <property type="entry name" value="Thiamin diphosphate-binding fold (THDP-binding)"/>
    <property type="match status" value="2"/>
</dbReference>
<dbReference type="GO" id="GO:0050660">
    <property type="term" value="F:flavin adenine dinucleotide binding"/>
    <property type="evidence" value="ECO:0007669"/>
    <property type="project" value="TreeGrafter"/>
</dbReference>
<dbReference type="Proteomes" id="UP000277294">
    <property type="component" value="Unassembled WGS sequence"/>
</dbReference>
<dbReference type="GO" id="GO:0009099">
    <property type="term" value="P:L-valine biosynthetic process"/>
    <property type="evidence" value="ECO:0007669"/>
    <property type="project" value="TreeGrafter"/>
</dbReference>
<dbReference type="EMBL" id="UWPJ01000008">
    <property type="protein sequence ID" value="VCU68918.1"/>
    <property type="molecule type" value="Genomic_DNA"/>
</dbReference>
<dbReference type="InterPro" id="IPR045229">
    <property type="entry name" value="TPP_enz"/>
</dbReference>
<evidence type="ECO:0000259" key="5">
    <source>
        <dbReference type="Pfam" id="PF02776"/>
    </source>
</evidence>
<keyword evidence="6" id="KW-0456">Lyase</keyword>
<feature type="domain" description="Thiamine pyrophosphate enzyme TPP-binding" evidence="4">
    <location>
        <begin position="434"/>
        <end position="572"/>
    </location>
</feature>
<evidence type="ECO:0000256" key="1">
    <source>
        <dbReference type="ARBA" id="ARBA00007812"/>
    </source>
</evidence>
<dbReference type="EC" id="4.1.1.7" evidence="6"/>
<dbReference type="SUPFAM" id="SSF52467">
    <property type="entry name" value="DHS-like NAD/FAD-binding domain"/>
    <property type="match status" value="1"/>
</dbReference>
<dbReference type="GO" id="GO:0050695">
    <property type="term" value="F:benzoylformate decarboxylase activity"/>
    <property type="evidence" value="ECO:0007669"/>
    <property type="project" value="UniProtKB-EC"/>
</dbReference>
<dbReference type="PANTHER" id="PTHR18968:SF164">
    <property type="entry name" value="PYRUVATE DECARBOXYLASE"/>
    <property type="match status" value="1"/>
</dbReference>
<evidence type="ECO:0000256" key="3">
    <source>
        <dbReference type="SAM" id="MobiDB-lite"/>
    </source>
</evidence>
<dbReference type="PANTHER" id="PTHR18968">
    <property type="entry name" value="THIAMINE PYROPHOSPHATE ENZYMES"/>
    <property type="match status" value="1"/>
</dbReference>
<organism evidence="6 7">
    <name type="scientific">Pigmentiphaga humi</name>
    <dbReference type="NCBI Taxonomy" id="2478468"/>
    <lineage>
        <taxon>Bacteria</taxon>
        <taxon>Pseudomonadati</taxon>
        <taxon>Pseudomonadota</taxon>
        <taxon>Betaproteobacteria</taxon>
        <taxon>Burkholderiales</taxon>
        <taxon>Alcaligenaceae</taxon>
        <taxon>Pigmentiphaga</taxon>
    </lineage>
</organism>
<dbReference type="RefSeq" id="WP_124078228.1">
    <property type="nucleotide sequence ID" value="NZ_UWPJ01000008.1"/>
</dbReference>
<proteinExistence type="inferred from homology"/>
<dbReference type="Pfam" id="PF02775">
    <property type="entry name" value="TPP_enzyme_C"/>
    <property type="match status" value="1"/>
</dbReference>
<accession>A0A3P4AZT8</accession>
<dbReference type="CDD" id="cd07035">
    <property type="entry name" value="TPP_PYR_POX_like"/>
    <property type="match status" value="1"/>
</dbReference>
<dbReference type="Gene3D" id="3.40.50.970">
    <property type="match status" value="2"/>
</dbReference>